<evidence type="ECO:0000313" key="2">
    <source>
        <dbReference type="EMBL" id="TCJ16504.1"/>
    </source>
</evidence>
<dbReference type="GO" id="GO:0008168">
    <property type="term" value="F:methyltransferase activity"/>
    <property type="evidence" value="ECO:0007669"/>
    <property type="project" value="UniProtKB-KW"/>
</dbReference>
<dbReference type="GO" id="GO:0032259">
    <property type="term" value="P:methylation"/>
    <property type="evidence" value="ECO:0007669"/>
    <property type="project" value="UniProtKB-KW"/>
</dbReference>
<accession>A0A4R1BH64</accession>
<evidence type="ECO:0000259" key="1">
    <source>
        <dbReference type="Pfam" id="PF13679"/>
    </source>
</evidence>
<dbReference type="Pfam" id="PF13679">
    <property type="entry name" value="Methyltransf_32"/>
    <property type="match status" value="1"/>
</dbReference>
<sequence length="420" mass="45901">MDGLRPFPGGHPAAAVRRHPRRRLTLAERKARLEALLQGFQDVWRPQPFRVETPAWCDAHPALRDELLALDDAAVDRLSADNHALIALIGRHLPALAGLAELIELPPPPTPAPPGHADRLDTAVPGRKLAQIDAYAAGLGPPRAPVLEWCAGKGHLGRLLAGRWHWPVASLEIDPALCDAGEDLARRAHVDCMQHFIRADALAPGSARHLAGRHAVALHACGDLHTRLVADAVAAGCPAIDVAPCCYYRTAGERYRPFNPTGLELGRDDLRLAVTETATASAAQRRQSRRALAWKLAWVELRRDRHGDPGYVPFPPVPERWLRGGFESFVAHMLERKAGRAPAPDAAGIDLAAYEARGWARAARMLRLQLARLAFRRPLEVWLLADMAVHLEGHGYAVTLGPFCPASLTPRNLLLSARKH</sequence>
<dbReference type="AlphaFoldDB" id="A0A4R1BH64"/>
<keyword evidence="2" id="KW-0489">Methyltransferase</keyword>
<dbReference type="PANTHER" id="PTHR13369:SF0">
    <property type="entry name" value="GLUTATHIONE S-TRANSFERASE C-TERMINAL DOMAIN-CONTAINING PROTEIN"/>
    <property type="match status" value="1"/>
</dbReference>
<organism evidence="2 3">
    <name type="scientific">Parasulfuritortus cantonensis</name>
    <dbReference type="NCBI Taxonomy" id="2528202"/>
    <lineage>
        <taxon>Bacteria</taxon>
        <taxon>Pseudomonadati</taxon>
        <taxon>Pseudomonadota</taxon>
        <taxon>Betaproteobacteria</taxon>
        <taxon>Nitrosomonadales</taxon>
        <taxon>Thiobacillaceae</taxon>
        <taxon>Parasulfuritortus</taxon>
    </lineage>
</organism>
<feature type="domain" description="Methyltransferase" evidence="1">
    <location>
        <begin position="144"/>
        <end position="248"/>
    </location>
</feature>
<name>A0A4R1BH64_9PROT</name>
<dbReference type="InterPro" id="IPR025714">
    <property type="entry name" value="Methyltranfer_dom"/>
</dbReference>
<dbReference type="OrthoDB" id="5298194at2"/>
<gene>
    <name evidence="2" type="ORF">EZJ19_04795</name>
</gene>
<keyword evidence="3" id="KW-1185">Reference proteome</keyword>
<dbReference type="EMBL" id="SJZB01000017">
    <property type="protein sequence ID" value="TCJ16504.1"/>
    <property type="molecule type" value="Genomic_DNA"/>
</dbReference>
<keyword evidence="2" id="KW-0808">Transferase</keyword>
<dbReference type="PANTHER" id="PTHR13369">
    <property type="match status" value="1"/>
</dbReference>
<protein>
    <submittedName>
        <fullName evidence="2">Methyltransferase</fullName>
    </submittedName>
</protein>
<dbReference type="Proteomes" id="UP000295443">
    <property type="component" value="Unassembled WGS sequence"/>
</dbReference>
<dbReference type="InterPro" id="IPR029063">
    <property type="entry name" value="SAM-dependent_MTases_sf"/>
</dbReference>
<proteinExistence type="predicted"/>
<evidence type="ECO:0000313" key="3">
    <source>
        <dbReference type="Proteomes" id="UP000295443"/>
    </source>
</evidence>
<dbReference type="SUPFAM" id="SSF53335">
    <property type="entry name" value="S-adenosyl-L-methionine-dependent methyltransferases"/>
    <property type="match status" value="1"/>
</dbReference>
<reference evidence="2 3" key="1">
    <citation type="submission" date="2019-03" db="EMBL/GenBank/DDBJ databases">
        <title>Genome sequence of Thiobacillaceae bacterium LSR1, a sulfur-oxidizing bacterium isolated from freshwater sediment.</title>
        <authorList>
            <person name="Li S."/>
        </authorList>
    </citation>
    <scope>NUCLEOTIDE SEQUENCE [LARGE SCALE GENOMIC DNA]</scope>
    <source>
        <strain evidence="2 3">LSR1</strain>
    </source>
</reference>
<comment type="caution">
    <text evidence="2">The sequence shown here is derived from an EMBL/GenBank/DDBJ whole genome shotgun (WGS) entry which is preliminary data.</text>
</comment>